<gene>
    <name evidence="1" type="ORF">OE88DRAFT_1650439</name>
</gene>
<name>A0A5C3NHR7_9AGAM</name>
<proteinExistence type="predicted"/>
<dbReference type="Proteomes" id="UP000305948">
    <property type="component" value="Unassembled WGS sequence"/>
</dbReference>
<reference evidence="1 2" key="1">
    <citation type="journal article" date="2019" name="Nat. Ecol. Evol.">
        <title>Megaphylogeny resolves global patterns of mushroom evolution.</title>
        <authorList>
            <person name="Varga T."/>
            <person name="Krizsan K."/>
            <person name="Foldi C."/>
            <person name="Dima B."/>
            <person name="Sanchez-Garcia M."/>
            <person name="Sanchez-Ramirez S."/>
            <person name="Szollosi G.J."/>
            <person name="Szarkandi J.G."/>
            <person name="Papp V."/>
            <person name="Albert L."/>
            <person name="Andreopoulos W."/>
            <person name="Angelini C."/>
            <person name="Antonin V."/>
            <person name="Barry K.W."/>
            <person name="Bougher N.L."/>
            <person name="Buchanan P."/>
            <person name="Buyck B."/>
            <person name="Bense V."/>
            <person name="Catcheside P."/>
            <person name="Chovatia M."/>
            <person name="Cooper J."/>
            <person name="Damon W."/>
            <person name="Desjardin D."/>
            <person name="Finy P."/>
            <person name="Geml J."/>
            <person name="Haridas S."/>
            <person name="Hughes K."/>
            <person name="Justo A."/>
            <person name="Karasinski D."/>
            <person name="Kautmanova I."/>
            <person name="Kiss B."/>
            <person name="Kocsube S."/>
            <person name="Kotiranta H."/>
            <person name="LaButti K.M."/>
            <person name="Lechner B.E."/>
            <person name="Liimatainen K."/>
            <person name="Lipzen A."/>
            <person name="Lukacs Z."/>
            <person name="Mihaltcheva S."/>
            <person name="Morgado L.N."/>
            <person name="Niskanen T."/>
            <person name="Noordeloos M.E."/>
            <person name="Ohm R.A."/>
            <person name="Ortiz-Santana B."/>
            <person name="Ovrebo C."/>
            <person name="Racz N."/>
            <person name="Riley R."/>
            <person name="Savchenko A."/>
            <person name="Shiryaev A."/>
            <person name="Soop K."/>
            <person name="Spirin V."/>
            <person name="Szebenyi C."/>
            <person name="Tomsovsky M."/>
            <person name="Tulloss R.E."/>
            <person name="Uehling J."/>
            <person name="Grigoriev I.V."/>
            <person name="Vagvolgyi C."/>
            <person name="Papp T."/>
            <person name="Martin F.M."/>
            <person name="Miettinen O."/>
            <person name="Hibbett D.S."/>
            <person name="Nagy L.G."/>
        </authorList>
    </citation>
    <scope>NUCLEOTIDE SEQUENCE [LARGE SCALE GENOMIC DNA]</scope>
    <source>
        <strain evidence="1 2">OMC1185</strain>
    </source>
</reference>
<dbReference type="EMBL" id="ML213503">
    <property type="protein sequence ID" value="TFK56923.1"/>
    <property type="molecule type" value="Genomic_DNA"/>
</dbReference>
<sequence>MTTLKVINRTSVKDRCTTCPDLDRGRAYTQGGQTSVGAACRSNSSHFELSIQN</sequence>
<keyword evidence="2" id="KW-1185">Reference proteome</keyword>
<evidence type="ECO:0000313" key="1">
    <source>
        <dbReference type="EMBL" id="TFK56923.1"/>
    </source>
</evidence>
<protein>
    <submittedName>
        <fullName evidence="1">Uncharacterized protein</fullName>
    </submittedName>
</protein>
<evidence type="ECO:0000313" key="2">
    <source>
        <dbReference type="Proteomes" id="UP000305948"/>
    </source>
</evidence>
<dbReference type="AlphaFoldDB" id="A0A5C3NHR7"/>
<organism evidence="1 2">
    <name type="scientific">Heliocybe sulcata</name>
    <dbReference type="NCBI Taxonomy" id="5364"/>
    <lineage>
        <taxon>Eukaryota</taxon>
        <taxon>Fungi</taxon>
        <taxon>Dikarya</taxon>
        <taxon>Basidiomycota</taxon>
        <taxon>Agaricomycotina</taxon>
        <taxon>Agaricomycetes</taxon>
        <taxon>Gloeophyllales</taxon>
        <taxon>Gloeophyllaceae</taxon>
        <taxon>Heliocybe</taxon>
    </lineage>
</organism>
<accession>A0A5C3NHR7</accession>